<dbReference type="Gene3D" id="3.10.450.420">
    <property type="match status" value="1"/>
</dbReference>
<dbReference type="EMBL" id="BLZR01000001">
    <property type="protein sequence ID" value="GFP76897.1"/>
    <property type="molecule type" value="Genomic_DNA"/>
</dbReference>
<sequence>MTKKLNLTVALFLIISLSLFGCSKSNDNNKTNKEDILNQLNKVYSEKKYPESVSKYAEFISAGGDVKEFGKLDELMLNFIKEKFAKDKSWTTIGDMNKDGYAFGDLDNDKIPEIYIVPYNSKGEKKSPVKVYEYRKDKYQDLSDSVAPSNTAFPGELVVGKINDGTYGLIDNSAVSKDSNIDVYIMNKGKIERLINSTVNGLKKYAQDIDGDGILEIPQLNDDKKLTWYKFDKDLKPIAVKEEKINTSDNSQVVTKQNTDLKNNTASNDTKKPADNTAIVKSLKDEEILSTLIVGRNFEISKLMGIGDSNQTITIDSLSYAAIKDQNTNVENEIKSFNQYFSKAFVNNHVRNFFKESDGKKYVLYGQGLSNGENFTKVISSDQGSSKINARVEYVDGDVSDVCNVELVYEDNAWKINDGTLLIK</sequence>
<comment type="caution">
    <text evidence="2">The sequence shown here is derived from an EMBL/GenBank/DDBJ whole genome shotgun (WGS) entry which is preliminary data.</text>
</comment>
<gene>
    <name evidence="2" type="ORF">bsdtw1_03007</name>
</gene>
<dbReference type="InterPro" id="IPR031841">
    <property type="entry name" value="Endopep_inhib"/>
</dbReference>
<proteinExistence type="predicted"/>
<keyword evidence="3" id="KW-1185">Reference proteome</keyword>
<dbReference type="PROSITE" id="PS51257">
    <property type="entry name" value="PROKAR_LIPOPROTEIN"/>
    <property type="match status" value="1"/>
</dbReference>
<evidence type="ECO:0000313" key="2">
    <source>
        <dbReference type="EMBL" id="GFP76897.1"/>
    </source>
</evidence>
<evidence type="ECO:0008006" key="4">
    <source>
        <dbReference type="Google" id="ProtNLM"/>
    </source>
</evidence>
<keyword evidence="1" id="KW-0732">Signal</keyword>
<dbReference type="SUPFAM" id="SSF69318">
    <property type="entry name" value="Integrin alpha N-terminal domain"/>
    <property type="match status" value="1"/>
</dbReference>
<dbReference type="Pfam" id="PF16800">
    <property type="entry name" value="Endopep_inhib"/>
    <property type="match status" value="1"/>
</dbReference>
<evidence type="ECO:0000313" key="3">
    <source>
        <dbReference type="Proteomes" id="UP000580568"/>
    </source>
</evidence>
<accession>A0A6V8SI74</accession>
<name>A0A6V8SI74_9CLOT</name>
<protein>
    <recommendedName>
        <fullName evidence="4">Lipoprotein</fullName>
    </recommendedName>
</protein>
<dbReference type="RefSeq" id="WP_183278298.1">
    <property type="nucleotide sequence ID" value="NZ_BLZR01000001.1"/>
</dbReference>
<feature type="signal peptide" evidence="1">
    <location>
        <begin position="1"/>
        <end position="21"/>
    </location>
</feature>
<dbReference type="InterPro" id="IPR028994">
    <property type="entry name" value="Integrin_alpha_N"/>
</dbReference>
<dbReference type="AlphaFoldDB" id="A0A6V8SI74"/>
<dbReference type="InterPro" id="IPR053749">
    <property type="entry name" value="TA_system-associated_sf"/>
</dbReference>
<dbReference type="Proteomes" id="UP000580568">
    <property type="component" value="Unassembled WGS sequence"/>
</dbReference>
<reference evidence="2 3" key="1">
    <citation type="submission" date="2020-07" db="EMBL/GenBank/DDBJ databases">
        <title>A new beta-1,3-glucan-decomposing anaerobic bacterium isolated from anoxic soil subjected to biological soil disinfestation.</title>
        <authorList>
            <person name="Ueki A."/>
            <person name="Tonouchi A."/>
        </authorList>
    </citation>
    <scope>NUCLEOTIDE SEQUENCE [LARGE SCALE GENOMIC DNA]</scope>
    <source>
        <strain evidence="2 3">TW1</strain>
    </source>
</reference>
<feature type="chain" id="PRO_5039729662" description="Lipoprotein" evidence="1">
    <location>
        <begin position="22"/>
        <end position="424"/>
    </location>
</feature>
<evidence type="ECO:0000256" key="1">
    <source>
        <dbReference type="SAM" id="SignalP"/>
    </source>
</evidence>
<organism evidence="2 3">
    <name type="scientific">Clostridium fungisolvens</name>
    <dbReference type="NCBI Taxonomy" id="1604897"/>
    <lineage>
        <taxon>Bacteria</taxon>
        <taxon>Bacillati</taxon>
        <taxon>Bacillota</taxon>
        <taxon>Clostridia</taxon>
        <taxon>Eubacteriales</taxon>
        <taxon>Clostridiaceae</taxon>
        <taxon>Clostridium</taxon>
    </lineage>
</organism>